<dbReference type="PIRSF" id="PIRSF018297">
    <property type="entry name" value="Doc"/>
    <property type="match status" value="1"/>
</dbReference>
<comment type="caution">
    <text evidence="2">The sequence shown here is derived from an EMBL/GenBank/DDBJ whole genome shotgun (WGS) entry which is preliminary data.</text>
</comment>
<evidence type="ECO:0000313" key="3">
    <source>
        <dbReference type="Proteomes" id="UP000182190"/>
    </source>
</evidence>
<proteinExistence type="predicted"/>
<dbReference type="Pfam" id="PF02661">
    <property type="entry name" value="Fic"/>
    <property type="match status" value="1"/>
</dbReference>
<keyword evidence="3" id="KW-1185">Reference proteome</keyword>
<name>A0A7Z9C4C4_9CYAN</name>
<dbReference type="PANTHER" id="PTHR39426">
    <property type="entry name" value="HOMOLOGY TO DEATH-ON-CURING PROTEIN OF PHAGE P1"/>
    <property type="match status" value="1"/>
</dbReference>
<reference evidence="2" key="1">
    <citation type="submission" date="2019-10" db="EMBL/GenBank/DDBJ databases">
        <authorList>
            <consortium name="Genoscope - CEA"/>
            <person name="William W."/>
        </authorList>
    </citation>
    <scope>NUCLEOTIDE SEQUENCE [LARGE SCALE GENOMIC DNA]</scope>
    <source>
        <strain evidence="2">BBR_PRJEB10994</strain>
    </source>
</reference>
<dbReference type="AlphaFoldDB" id="A0A7Z9C4C4"/>
<feature type="domain" description="Fido" evidence="1">
    <location>
        <begin position="7"/>
        <end position="130"/>
    </location>
</feature>
<gene>
    <name evidence="2" type="ORF">PL9631_940068</name>
</gene>
<accession>A0A7Z9C4C4</accession>
<dbReference type="Proteomes" id="UP000182190">
    <property type="component" value="Unassembled WGS sequence"/>
</dbReference>
<dbReference type="PANTHER" id="PTHR39426:SF1">
    <property type="entry name" value="HOMOLOGY TO DEATH-ON-CURING PROTEIN OF PHAGE P1"/>
    <property type="match status" value="1"/>
</dbReference>
<dbReference type="EMBL" id="CZCS02000239">
    <property type="protein sequence ID" value="VXD25265.1"/>
    <property type="molecule type" value="Genomic_DNA"/>
</dbReference>
<dbReference type="RefSeq" id="WP_083622453.1">
    <property type="nucleotide sequence ID" value="NZ_LR735021.1"/>
</dbReference>
<dbReference type="InterPro" id="IPR053737">
    <property type="entry name" value="Type_II_TA_Toxin"/>
</dbReference>
<dbReference type="InterPro" id="IPR006440">
    <property type="entry name" value="Doc"/>
</dbReference>
<dbReference type="OrthoDB" id="9802752at2"/>
<sequence length="130" mass="14568">MNEPTWLTEQMVLAIHEDLISQYGGLSGVRDSPLLAASLARPQHRFSYQSEVSLWELAAAYCFALCKNHPFVDGNKRTAFMAMYIFLGLNGYGFNAPEPEIVLVMEGLASGEIDENALHVWLEKYADKLL</sequence>
<dbReference type="NCBIfam" id="TIGR01550">
    <property type="entry name" value="DOC_P1"/>
    <property type="match status" value="1"/>
</dbReference>
<dbReference type="InterPro" id="IPR003812">
    <property type="entry name" value="Fido"/>
</dbReference>
<dbReference type="InterPro" id="IPR036597">
    <property type="entry name" value="Fido-like_dom_sf"/>
</dbReference>
<dbReference type="GO" id="GO:0016301">
    <property type="term" value="F:kinase activity"/>
    <property type="evidence" value="ECO:0007669"/>
    <property type="project" value="InterPro"/>
</dbReference>
<protein>
    <submittedName>
        <fullName evidence="2">Death on curing protein-like protein</fullName>
    </submittedName>
</protein>
<dbReference type="SUPFAM" id="SSF140931">
    <property type="entry name" value="Fic-like"/>
    <property type="match status" value="1"/>
</dbReference>
<organism evidence="2 3">
    <name type="scientific">Planktothrix paucivesiculata PCC 9631</name>
    <dbReference type="NCBI Taxonomy" id="671071"/>
    <lineage>
        <taxon>Bacteria</taxon>
        <taxon>Bacillati</taxon>
        <taxon>Cyanobacteriota</taxon>
        <taxon>Cyanophyceae</taxon>
        <taxon>Oscillatoriophycideae</taxon>
        <taxon>Oscillatoriales</taxon>
        <taxon>Microcoleaceae</taxon>
        <taxon>Planktothrix</taxon>
    </lineage>
</organism>
<evidence type="ECO:0000259" key="1">
    <source>
        <dbReference type="PROSITE" id="PS51459"/>
    </source>
</evidence>
<dbReference type="Gene3D" id="1.20.120.1870">
    <property type="entry name" value="Fic/DOC protein, Fido domain"/>
    <property type="match status" value="1"/>
</dbReference>
<evidence type="ECO:0000313" key="2">
    <source>
        <dbReference type="EMBL" id="VXD25265.1"/>
    </source>
</evidence>
<dbReference type="PROSITE" id="PS51459">
    <property type="entry name" value="FIDO"/>
    <property type="match status" value="1"/>
</dbReference>